<dbReference type="Pfam" id="PF00069">
    <property type="entry name" value="Pkinase"/>
    <property type="match status" value="1"/>
</dbReference>
<dbReference type="InterPro" id="IPR011009">
    <property type="entry name" value="Kinase-like_dom_sf"/>
</dbReference>
<evidence type="ECO:0000256" key="4">
    <source>
        <dbReference type="ARBA" id="ARBA00022777"/>
    </source>
</evidence>
<evidence type="ECO:0000259" key="8">
    <source>
        <dbReference type="PROSITE" id="PS50011"/>
    </source>
</evidence>
<keyword evidence="2" id="KW-0808">Transferase</keyword>
<dbReference type="PROSITE" id="PS50011">
    <property type="entry name" value="PROTEIN_KINASE_DOM"/>
    <property type="match status" value="1"/>
</dbReference>
<name>A0A6A6UVI4_9PEZI</name>
<feature type="binding site" evidence="6">
    <location>
        <position position="55"/>
    </location>
    <ligand>
        <name>ATP</name>
        <dbReference type="ChEBI" id="CHEBI:30616"/>
    </ligand>
</feature>
<dbReference type="InterPro" id="IPR000719">
    <property type="entry name" value="Prot_kinase_dom"/>
</dbReference>
<evidence type="ECO:0000256" key="5">
    <source>
        <dbReference type="ARBA" id="ARBA00022840"/>
    </source>
</evidence>
<dbReference type="SMART" id="SM00220">
    <property type="entry name" value="S_TKc"/>
    <property type="match status" value="1"/>
</dbReference>
<dbReference type="GO" id="GO:0005524">
    <property type="term" value="F:ATP binding"/>
    <property type="evidence" value="ECO:0007669"/>
    <property type="project" value="UniProtKB-UniRule"/>
</dbReference>
<dbReference type="InterPro" id="IPR036947">
    <property type="entry name" value="POLO_box_dom_sf"/>
</dbReference>
<keyword evidence="10" id="KW-1185">Reference proteome</keyword>
<feature type="domain" description="Protein kinase" evidence="8">
    <location>
        <begin position="22"/>
        <end position="287"/>
    </location>
</feature>
<dbReference type="Pfam" id="PF00659">
    <property type="entry name" value="POLO_box"/>
    <property type="match status" value="1"/>
</dbReference>
<evidence type="ECO:0000256" key="1">
    <source>
        <dbReference type="ARBA" id="ARBA00022527"/>
    </source>
</evidence>
<dbReference type="Gene3D" id="1.10.510.10">
    <property type="entry name" value="Transferase(Phosphotransferase) domain 1"/>
    <property type="match status" value="1"/>
</dbReference>
<keyword evidence="3 6" id="KW-0547">Nucleotide-binding</keyword>
<dbReference type="GO" id="GO:0007052">
    <property type="term" value="P:mitotic spindle organization"/>
    <property type="evidence" value="ECO:0007669"/>
    <property type="project" value="TreeGrafter"/>
</dbReference>
<evidence type="ECO:0000313" key="10">
    <source>
        <dbReference type="Proteomes" id="UP000799302"/>
    </source>
</evidence>
<keyword evidence="4 9" id="KW-0418">Kinase</keyword>
<keyword evidence="1" id="KW-0723">Serine/threonine-protein kinase</keyword>
<dbReference type="InterPro" id="IPR017441">
    <property type="entry name" value="Protein_kinase_ATP_BS"/>
</dbReference>
<dbReference type="SUPFAM" id="SSF82615">
    <property type="entry name" value="Polo-box domain"/>
    <property type="match status" value="2"/>
</dbReference>
<dbReference type="Proteomes" id="UP000799302">
    <property type="component" value="Unassembled WGS sequence"/>
</dbReference>
<feature type="compositionally biased region" description="Basic and acidic residues" evidence="7">
    <location>
        <begin position="537"/>
        <end position="548"/>
    </location>
</feature>
<dbReference type="InterPro" id="IPR000959">
    <property type="entry name" value="POLO_box_dom"/>
</dbReference>
<reference evidence="9" key="1">
    <citation type="journal article" date="2020" name="Stud. Mycol.">
        <title>101 Dothideomycetes genomes: a test case for predicting lifestyles and emergence of pathogens.</title>
        <authorList>
            <person name="Haridas S."/>
            <person name="Albert R."/>
            <person name="Binder M."/>
            <person name="Bloem J."/>
            <person name="Labutti K."/>
            <person name="Salamov A."/>
            <person name="Andreopoulos B."/>
            <person name="Baker S."/>
            <person name="Barry K."/>
            <person name="Bills G."/>
            <person name="Bluhm B."/>
            <person name="Cannon C."/>
            <person name="Castanera R."/>
            <person name="Culley D."/>
            <person name="Daum C."/>
            <person name="Ezra D."/>
            <person name="Gonzalez J."/>
            <person name="Henrissat B."/>
            <person name="Kuo A."/>
            <person name="Liang C."/>
            <person name="Lipzen A."/>
            <person name="Lutzoni F."/>
            <person name="Magnuson J."/>
            <person name="Mondo S."/>
            <person name="Nolan M."/>
            <person name="Ohm R."/>
            <person name="Pangilinan J."/>
            <person name="Park H.-J."/>
            <person name="Ramirez L."/>
            <person name="Alfaro M."/>
            <person name="Sun H."/>
            <person name="Tritt A."/>
            <person name="Yoshinaga Y."/>
            <person name="Zwiers L.-H."/>
            <person name="Turgeon B."/>
            <person name="Goodwin S."/>
            <person name="Spatafora J."/>
            <person name="Crous P."/>
            <person name="Grigoriev I."/>
        </authorList>
    </citation>
    <scope>NUCLEOTIDE SEQUENCE</scope>
    <source>
        <strain evidence="9">CBS 115976</strain>
    </source>
</reference>
<protein>
    <submittedName>
        <fullName evidence="9">Kinase-like protein</fullName>
    </submittedName>
</protein>
<evidence type="ECO:0000256" key="2">
    <source>
        <dbReference type="ARBA" id="ARBA00022679"/>
    </source>
</evidence>
<dbReference type="SUPFAM" id="SSF56112">
    <property type="entry name" value="Protein kinase-like (PK-like)"/>
    <property type="match status" value="1"/>
</dbReference>
<gene>
    <name evidence="9" type="ORF">BT63DRAFT_381830</name>
</gene>
<dbReference type="GO" id="GO:0005737">
    <property type="term" value="C:cytoplasm"/>
    <property type="evidence" value="ECO:0007669"/>
    <property type="project" value="TreeGrafter"/>
</dbReference>
<dbReference type="PROSITE" id="PS00108">
    <property type="entry name" value="PROTEIN_KINASE_ST"/>
    <property type="match status" value="1"/>
</dbReference>
<proteinExistence type="predicted"/>
<dbReference type="OrthoDB" id="408964at2759"/>
<dbReference type="InterPro" id="IPR033701">
    <property type="entry name" value="POLO_box_1"/>
</dbReference>
<dbReference type="EMBL" id="MU004230">
    <property type="protein sequence ID" value="KAF2675088.1"/>
    <property type="molecule type" value="Genomic_DNA"/>
</dbReference>
<dbReference type="Gene3D" id="3.30.1120.30">
    <property type="entry name" value="POLO box domain"/>
    <property type="match status" value="2"/>
</dbReference>
<dbReference type="GO" id="GO:0004674">
    <property type="term" value="F:protein serine/threonine kinase activity"/>
    <property type="evidence" value="ECO:0007669"/>
    <property type="project" value="UniProtKB-KW"/>
</dbReference>
<evidence type="ECO:0000256" key="3">
    <source>
        <dbReference type="ARBA" id="ARBA00022741"/>
    </source>
</evidence>
<dbReference type="PANTHER" id="PTHR24345">
    <property type="entry name" value="SERINE/THREONINE-PROTEIN KINASE PLK"/>
    <property type="match status" value="1"/>
</dbReference>
<organism evidence="9 10">
    <name type="scientific">Microthyrium microscopicum</name>
    <dbReference type="NCBI Taxonomy" id="703497"/>
    <lineage>
        <taxon>Eukaryota</taxon>
        <taxon>Fungi</taxon>
        <taxon>Dikarya</taxon>
        <taxon>Ascomycota</taxon>
        <taxon>Pezizomycotina</taxon>
        <taxon>Dothideomycetes</taxon>
        <taxon>Dothideomycetes incertae sedis</taxon>
        <taxon>Microthyriales</taxon>
        <taxon>Microthyriaceae</taxon>
        <taxon>Microthyrium</taxon>
    </lineage>
</organism>
<dbReference type="GO" id="GO:0005816">
    <property type="term" value="C:spindle pole body"/>
    <property type="evidence" value="ECO:0007669"/>
    <property type="project" value="TreeGrafter"/>
</dbReference>
<dbReference type="PROSITE" id="PS00107">
    <property type="entry name" value="PROTEIN_KINASE_ATP"/>
    <property type="match status" value="1"/>
</dbReference>
<keyword evidence="5 6" id="KW-0067">ATP-binding</keyword>
<dbReference type="GO" id="GO:0000776">
    <property type="term" value="C:kinetochore"/>
    <property type="evidence" value="ECO:0007669"/>
    <property type="project" value="TreeGrafter"/>
</dbReference>
<dbReference type="PANTHER" id="PTHR24345:SF0">
    <property type="entry name" value="CELL CYCLE SERINE_THREONINE-PROTEIN KINASE CDC5_MSD2"/>
    <property type="match status" value="1"/>
</dbReference>
<evidence type="ECO:0000313" key="9">
    <source>
        <dbReference type="EMBL" id="KAF2675088.1"/>
    </source>
</evidence>
<feature type="region of interest" description="Disordered" evidence="7">
    <location>
        <begin position="430"/>
        <end position="550"/>
    </location>
</feature>
<evidence type="ECO:0000256" key="7">
    <source>
        <dbReference type="SAM" id="MobiDB-lite"/>
    </source>
</evidence>
<dbReference type="InterPro" id="IPR008271">
    <property type="entry name" value="Ser/Thr_kinase_AS"/>
</dbReference>
<accession>A0A6A6UVI4</accession>
<evidence type="ECO:0000256" key="6">
    <source>
        <dbReference type="PROSITE-ProRule" id="PRU10141"/>
    </source>
</evidence>
<dbReference type="GO" id="GO:0000922">
    <property type="term" value="C:spindle pole"/>
    <property type="evidence" value="ECO:0007669"/>
    <property type="project" value="TreeGrafter"/>
</dbReference>
<dbReference type="GO" id="GO:0005634">
    <property type="term" value="C:nucleus"/>
    <property type="evidence" value="ECO:0007669"/>
    <property type="project" value="TreeGrafter"/>
</dbReference>
<feature type="compositionally biased region" description="Polar residues" evidence="7">
    <location>
        <begin position="522"/>
        <end position="535"/>
    </location>
</feature>
<dbReference type="AlphaFoldDB" id="A0A6A6UVI4"/>
<dbReference type="CDD" id="cd13118">
    <property type="entry name" value="POLO_box_1"/>
    <property type="match status" value="1"/>
</dbReference>
<sequence length="891" mass="100070">MSSNLHADPPPRIVREPNGIQYLTADQLGKGGFAICYRAETCENHQPSGKIVALKIVKSQMEPQKLAQKFVTELQLHSKIHHPNIVEFHRAFSFEKSTYVVLEICDNGSLADALKKRKFFSMPEIRRFIIQICGAIKYLHHRNIVHRDLKTGNLFLDSDMNIKVGDFGLAAVLVGKNEVGLRRTTMCGTPNYLAPEILEKHGKGHNEKVDLWAIGIIAYTLAVGKAPFHASKREEIYKKLQQREYVWPDLKKHQNVISTDLQDLVGSLLVDEDNRPVPDQIVSHSFFRLHWVPETLASHCTNSPPNYFNTAPPGPTEISQGYSFSWYQACKKAGVGEYSPGNIFPVISIDSITSIVKEIEREIKAGRAPTVPIANGTVYVPFISEKKSRNRTPNLSEIAEEQSSTHISQLTEISGNHVVADSILTRLQPAKRIPSRRLKENVDPEENQMGPPVRPGHSTRSRTTSRSKDKPASELPTLQRTTSRSKETAVAPVPELPTRTMSRSQEKPTLMEPPPRAEGHTVAQSFKQTLRSLPSQRLRDHASRRKEPNPIISDQDVQTVRRVVDSPAPLPALSDIEFGNDPASVLRKASQLRERILSALACKTRPSKRGNPLQPLPFVTKWVDYAKKHGVGYVLKDGTIGCSFNATSRQPVMHAVVRHGYTHLDKQNDKVNAQAIYQIPIDFYGVDQTGKLQANFPNEEQRKRNIVLWSKFSRYMCQTLSTVNDIQEEKEMAAGPIVRFYQRVGTVGFWWFTDGSVQVNFPDHTKMVISADGEYCDFTCLSEAALSYIKQKEILPLRYVKGRDIVSGSLEYLLLGPAQNKNNGNMLRKKLQFIVAVLQLWISAEGLGCRPERTPWPDWDGPKLDEAAGKKVDWVTVGRFGGDIKETGPWG</sequence>